<organism evidence="2 3">
    <name type="scientific">Streptomyces caeni</name>
    <dbReference type="NCBI Taxonomy" id="2307231"/>
    <lineage>
        <taxon>Bacteria</taxon>
        <taxon>Bacillati</taxon>
        <taxon>Actinomycetota</taxon>
        <taxon>Actinomycetes</taxon>
        <taxon>Kitasatosporales</taxon>
        <taxon>Streptomycetaceae</taxon>
        <taxon>Streptomyces</taxon>
    </lineage>
</organism>
<dbReference type="Proteomes" id="UP001597261">
    <property type="component" value="Unassembled WGS sequence"/>
</dbReference>
<gene>
    <name evidence="2" type="ORF">ACFSL4_17580</name>
</gene>
<dbReference type="EMBL" id="JBHUDX010000047">
    <property type="protein sequence ID" value="MFD1659957.1"/>
    <property type="molecule type" value="Genomic_DNA"/>
</dbReference>
<feature type="region of interest" description="Disordered" evidence="1">
    <location>
        <begin position="1"/>
        <end position="79"/>
    </location>
</feature>
<evidence type="ECO:0000313" key="2">
    <source>
        <dbReference type="EMBL" id="MFD1659957.1"/>
    </source>
</evidence>
<keyword evidence="3" id="KW-1185">Reference proteome</keyword>
<dbReference type="RefSeq" id="WP_381083585.1">
    <property type="nucleotide sequence ID" value="NZ_JBHUDX010000047.1"/>
</dbReference>
<protein>
    <submittedName>
        <fullName evidence="2">Uncharacterized protein</fullName>
    </submittedName>
</protein>
<evidence type="ECO:0000313" key="3">
    <source>
        <dbReference type="Proteomes" id="UP001597261"/>
    </source>
</evidence>
<sequence>MVFLEPTAEARSAAPGRQARSAVQGARIAVRQAEEDRQAEEEMSREHFARHDGGVVGPARSDAHERDLDLLGGRHQPAS</sequence>
<reference evidence="3" key="1">
    <citation type="journal article" date="2019" name="Int. J. Syst. Evol. Microbiol.">
        <title>The Global Catalogue of Microorganisms (GCM) 10K type strain sequencing project: providing services to taxonomists for standard genome sequencing and annotation.</title>
        <authorList>
            <consortium name="The Broad Institute Genomics Platform"/>
            <consortium name="The Broad Institute Genome Sequencing Center for Infectious Disease"/>
            <person name="Wu L."/>
            <person name="Ma J."/>
        </authorList>
    </citation>
    <scope>NUCLEOTIDE SEQUENCE [LARGE SCALE GENOMIC DNA]</scope>
    <source>
        <strain evidence="3">CGMCC 1.12470</strain>
    </source>
</reference>
<comment type="caution">
    <text evidence="2">The sequence shown here is derived from an EMBL/GenBank/DDBJ whole genome shotgun (WGS) entry which is preliminary data.</text>
</comment>
<feature type="compositionally biased region" description="Basic and acidic residues" evidence="1">
    <location>
        <begin position="32"/>
        <end position="53"/>
    </location>
</feature>
<name>A0ABW4ISB1_9ACTN</name>
<proteinExistence type="predicted"/>
<evidence type="ECO:0000256" key="1">
    <source>
        <dbReference type="SAM" id="MobiDB-lite"/>
    </source>
</evidence>
<accession>A0ABW4ISB1</accession>